<proteinExistence type="predicted"/>
<dbReference type="InterPro" id="IPR013656">
    <property type="entry name" value="PAS_4"/>
</dbReference>
<dbReference type="Pfam" id="PF08448">
    <property type="entry name" value="PAS_4"/>
    <property type="match status" value="1"/>
</dbReference>
<sequence length="355" mass="40099">MTKDSGLVSQLQSLIQEIPDSPYHLESCLPENSPLLRFPCLEMQDLYLLDAECLFASPIATHWQNSLTTFGKRVAPIPVILVTTTAAFGLQALNLGITDFWAKDELSLSLIRRSLRLIFRPLTSAPLPPLISPTVAFYQSLMDGIPHSLFCKDLRGRFIYANPAFLNTLGLSLAECLGKTVYDLYPADLAAKYDSDDQWLLRTDRKINQVQSYFVSACQEMIQVHVIKQPLKNPEGKLIGTQGMFWNITNSQQTQDHLQLLQNLISTIITAPTFESALELTLHQVCEMTGWHYGEAWLPHSSHQHLQLSQSKFFSHSDLLRFYHASESITFELNQGLPGRVWASQKPEWMGATFS</sequence>
<dbReference type="EMBL" id="CP073041">
    <property type="protein sequence ID" value="UXE61270.1"/>
    <property type="molecule type" value="Genomic_DNA"/>
</dbReference>
<dbReference type="NCBIfam" id="TIGR00229">
    <property type="entry name" value="sensory_box"/>
    <property type="match status" value="1"/>
</dbReference>
<dbReference type="InterPro" id="IPR000014">
    <property type="entry name" value="PAS"/>
</dbReference>
<name>A0A977PX90_9CYAN</name>
<protein>
    <submittedName>
        <fullName evidence="2">PAS domain-containing protein</fullName>
    </submittedName>
</protein>
<dbReference type="Gene3D" id="3.30.450.20">
    <property type="entry name" value="PAS domain"/>
    <property type="match status" value="1"/>
</dbReference>
<organism evidence="2">
    <name type="scientific">Woronichinia naegeliana WA131</name>
    <dbReference type="NCBI Taxonomy" id="2824559"/>
    <lineage>
        <taxon>Bacteria</taxon>
        <taxon>Bacillati</taxon>
        <taxon>Cyanobacteriota</taxon>
        <taxon>Cyanophyceae</taxon>
        <taxon>Synechococcales</taxon>
        <taxon>Coelosphaeriaceae</taxon>
        <taxon>Woronichinia</taxon>
    </lineage>
</organism>
<dbReference type="InterPro" id="IPR029016">
    <property type="entry name" value="GAF-like_dom_sf"/>
</dbReference>
<gene>
    <name evidence="2" type="ORF">KA717_38850</name>
</gene>
<dbReference type="Gene3D" id="3.30.450.40">
    <property type="match status" value="1"/>
</dbReference>
<evidence type="ECO:0000259" key="1">
    <source>
        <dbReference type="PROSITE" id="PS50112"/>
    </source>
</evidence>
<reference evidence="2" key="1">
    <citation type="submission" date="2021-04" db="EMBL/GenBank/DDBJ databases">
        <title>Genome sequence of Woronichinia naegeliana from Washington state freshwater lake bloom.</title>
        <authorList>
            <person name="Dreher T.W."/>
        </authorList>
    </citation>
    <scope>NUCLEOTIDE SEQUENCE</scope>
    <source>
        <strain evidence="2">WA131</strain>
    </source>
</reference>
<dbReference type="SMART" id="SM00091">
    <property type="entry name" value="PAS"/>
    <property type="match status" value="1"/>
</dbReference>
<dbReference type="KEGG" id="wna:KA717_38850"/>
<dbReference type="CDD" id="cd00130">
    <property type="entry name" value="PAS"/>
    <property type="match status" value="1"/>
</dbReference>
<dbReference type="AlphaFoldDB" id="A0A977PX90"/>
<dbReference type="SUPFAM" id="SSF55785">
    <property type="entry name" value="PYP-like sensor domain (PAS domain)"/>
    <property type="match status" value="1"/>
</dbReference>
<dbReference type="InterPro" id="IPR035965">
    <property type="entry name" value="PAS-like_dom_sf"/>
</dbReference>
<evidence type="ECO:0000313" key="2">
    <source>
        <dbReference type="EMBL" id="UXE61270.1"/>
    </source>
</evidence>
<dbReference type="PROSITE" id="PS50112">
    <property type="entry name" value="PAS"/>
    <property type="match status" value="1"/>
</dbReference>
<dbReference type="SUPFAM" id="SSF55781">
    <property type="entry name" value="GAF domain-like"/>
    <property type="match status" value="1"/>
</dbReference>
<dbReference type="Proteomes" id="UP001065613">
    <property type="component" value="Chromosome"/>
</dbReference>
<accession>A0A977PX90</accession>
<feature type="domain" description="PAS" evidence="1">
    <location>
        <begin position="134"/>
        <end position="185"/>
    </location>
</feature>